<evidence type="ECO:0000313" key="7">
    <source>
        <dbReference type="Proteomes" id="UP000694941"/>
    </source>
</evidence>
<dbReference type="InterPro" id="IPR001078">
    <property type="entry name" value="2-oxoacid_DH_actylTfrase"/>
</dbReference>
<dbReference type="Pfam" id="PF00364">
    <property type="entry name" value="Biotin_lipoyl"/>
    <property type="match status" value="1"/>
</dbReference>
<dbReference type="InterPro" id="IPR045257">
    <property type="entry name" value="E2/Pdx1"/>
</dbReference>
<dbReference type="InterPro" id="IPR036625">
    <property type="entry name" value="E3-bd_dom_sf"/>
</dbReference>
<evidence type="ECO:0000259" key="6">
    <source>
        <dbReference type="PROSITE" id="PS51826"/>
    </source>
</evidence>
<gene>
    <name evidence="8" type="primary">LOC106474240</name>
</gene>
<dbReference type="SUPFAM" id="SSF52777">
    <property type="entry name" value="CoA-dependent acyltransferases"/>
    <property type="match status" value="1"/>
</dbReference>
<dbReference type="InterPro" id="IPR004167">
    <property type="entry name" value="PSBD"/>
</dbReference>
<evidence type="ECO:0000256" key="3">
    <source>
        <dbReference type="RuleBase" id="RU003423"/>
    </source>
</evidence>
<comment type="similarity">
    <text evidence="1 3">Belongs to the 2-oxoacid dehydrogenase family.</text>
</comment>
<accession>A0ABM1BX71</accession>
<dbReference type="InterPro" id="IPR023213">
    <property type="entry name" value="CAT-like_dom_sf"/>
</dbReference>
<dbReference type="CDD" id="cd06849">
    <property type="entry name" value="lipoyl_domain"/>
    <property type="match status" value="1"/>
</dbReference>
<name>A0ABM1BX71_LIMPO</name>
<dbReference type="Gene3D" id="2.40.50.100">
    <property type="match status" value="1"/>
</dbReference>
<feature type="domain" description="Lipoyl-binding" evidence="5">
    <location>
        <begin position="53"/>
        <end position="129"/>
    </location>
</feature>
<dbReference type="PANTHER" id="PTHR23151">
    <property type="entry name" value="DIHYDROLIPOAMIDE ACETYL/SUCCINYL-TRANSFERASE-RELATED"/>
    <property type="match status" value="1"/>
</dbReference>
<proteinExistence type="inferred from homology"/>
<dbReference type="Pfam" id="PF02817">
    <property type="entry name" value="E3_binding"/>
    <property type="match status" value="1"/>
</dbReference>
<dbReference type="EC" id="2.3.1.-" evidence="3"/>
<keyword evidence="2 3" id="KW-0450">Lipoyl</keyword>
<reference evidence="8" key="1">
    <citation type="submission" date="2025-08" db="UniProtKB">
        <authorList>
            <consortium name="RefSeq"/>
        </authorList>
    </citation>
    <scope>IDENTIFICATION</scope>
    <source>
        <tissue evidence="8">Muscle</tissue>
    </source>
</reference>
<dbReference type="InterPro" id="IPR000089">
    <property type="entry name" value="Biotin_lipoyl"/>
</dbReference>
<protein>
    <recommendedName>
        <fullName evidence="3">Dihydrolipoamide acetyltransferase component of pyruvate dehydrogenase complex</fullName>
        <ecNumber evidence="3">2.3.1.-</ecNumber>
    </recommendedName>
</protein>
<dbReference type="SUPFAM" id="SSF47005">
    <property type="entry name" value="Peripheral subunit-binding domain of 2-oxo acid dehydrogenase complex"/>
    <property type="match status" value="1"/>
</dbReference>
<evidence type="ECO:0000313" key="8">
    <source>
        <dbReference type="RefSeq" id="XP_013790382.1"/>
    </source>
</evidence>
<keyword evidence="3" id="KW-0012">Acyltransferase</keyword>
<evidence type="ECO:0000256" key="1">
    <source>
        <dbReference type="ARBA" id="ARBA00007317"/>
    </source>
</evidence>
<keyword evidence="3" id="KW-0808">Transferase</keyword>
<evidence type="ECO:0000256" key="2">
    <source>
        <dbReference type="ARBA" id="ARBA00022823"/>
    </source>
</evidence>
<feature type="region of interest" description="Disordered" evidence="4">
    <location>
        <begin position="141"/>
        <end position="175"/>
    </location>
</feature>
<dbReference type="GeneID" id="106474240"/>
<dbReference type="Proteomes" id="UP000694941">
    <property type="component" value="Unplaced"/>
</dbReference>
<organism evidence="7 8">
    <name type="scientific">Limulus polyphemus</name>
    <name type="common">Atlantic horseshoe crab</name>
    <dbReference type="NCBI Taxonomy" id="6850"/>
    <lineage>
        <taxon>Eukaryota</taxon>
        <taxon>Metazoa</taxon>
        <taxon>Ecdysozoa</taxon>
        <taxon>Arthropoda</taxon>
        <taxon>Chelicerata</taxon>
        <taxon>Merostomata</taxon>
        <taxon>Xiphosura</taxon>
        <taxon>Limulidae</taxon>
        <taxon>Limulus</taxon>
    </lineage>
</organism>
<dbReference type="Gene3D" id="3.30.559.10">
    <property type="entry name" value="Chloramphenicol acetyltransferase-like domain"/>
    <property type="match status" value="1"/>
</dbReference>
<keyword evidence="7" id="KW-1185">Reference proteome</keyword>
<dbReference type="InterPro" id="IPR011053">
    <property type="entry name" value="Single_hybrid_motif"/>
</dbReference>
<dbReference type="PROSITE" id="PS51826">
    <property type="entry name" value="PSBD"/>
    <property type="match status" value="1"/>
</dbReference>
<dbReference type="PANTHER" id="PTHR23151:SF90">
    <property type="entry name" value="DIHYDROLIPOYLLYSINE-RESIDUE ACETYLTRANSFERASE COMPONENT OF PYRUVATE DEHYDROGENASE COMPLEX, MITOCHONDRIAL-RELATED"/>
    <property type="match status" value="1"/>
</dbReference>
<evidence type="ECO:0000259" key="5">
    <source>
        <dbReference type="PROSITE" id="PS50968"/>
    </source>
</evidence>
<feature type="domain" description="Peripheral subunit-binding (PSBD)" evidence="6">
    <location>
        <begin position="180"/>
        <end position="217"/>
    </location>
</feature>
<sequence length="485" mass="52639">MAAVLVSKLMINSLTPKYFGICRALRSVEWRLSPFRFSKHWIHRSFQCLGVKGLEIKMPSLSPTMTEGTIIKWMKNEGDSVMAGDLICEIQTDKAVVGYEVDDDGTLAKILIPADTKDIKVGTCIALMVSEGEDWKDVEIPDVGTQDTSSTSETTTTVKTTDPEPPRKLATSPKVSKLSMIGPAVRGLLELYGLESSQVPPSGPHDNIIKGDVLEYIKKQNLKPKAPTETSPVVKATLPPRKMMAPPSGREEEYVDIPLTDSKSTIANALAWSKKTIPHSYMNIDCYIGKLNELCKKFKDEGVEVTVNECIIKAVAATIQSVPEVNVTWTGESVQVLPSINISFNVSTAFGMVTPTLRNVSSMGIEDIVDSVKELSDKARKGTLEPHDTTDGSFSISSVDVEGVRELIDIVNTHQAAILGIGSTQLGLGEDGQPEATITVSLSYDGRAVDDEVAARFLQLLRQNLENPLLIIASPPSNQISASIL</sequence>
<comment type="cofactor">
    <cofactor evidence="3">
        <name>(R)-lipoate</name>
        <dbReference type="ChEBI" id="CHEBI:83088"/>
    </cofactor>
</comment>
<evidence type="ECO:0000256" key="4">
    <source>
        <dbReference type="SAM" id="MobiDB-lite"/>
    </source>
</evidence>
<dbReference type="PROSITE" id="PS50968">
    <property type="entry name" value="BIOTINYL_LIPOYL"/>
    <property type="match status" value="1"/>
</dbReference>
<dbReference type="Gene3D" id="4.10.320.10">
    <property type="entry name" value="E3-binding domain"/>
    <property type="match status" value="1"/>
</dbReference>
<dbReference type="SUPFAM" id="SSF51230">
    <property type="entry name" value="Single hybrid motif"/>
    <property type="match status" value="1"/>
</dbReference>
<feature type="compositionally biased region" description="Low complexity" evidence="4">
    <location>
        <begin position="145"/>
        <end position="160"/>
    </location>
</feature>
<dbReference type="RefSeq" id="XP_013790382.1">
    <property type="nucleotide sequence ID" value="XM_013934928.2"/>
</dbReference>
<dbReference type="Pfam" id="PF00198">
    <property type="entry name" value="2-oxoacid_dh"/>
    <property type="match status" value="1"/>
</dbReference>